<dbReference type="Gene3D" id="3.60.10.10">
    <property type="entry name" value="Endonuclease/exonuclease/phosphatase"/>
    <property type="match status" value="1"/>
</dbReference>
<sequence>LWLFEVGFLPVAKPRATVTIGGLKQVTVSGIVWASTPGMSDSRTSHLSPFKKSYGEGDRNPAAWVSPFALAVWKVRSLVDNPRSNQPERWTALVARELVRYTVDVAALSETRYSKQGLLQEVGAGYTFFWSGRLKAERRDAGVAFAIRNDIVERLPCLQQGINDRLMSLHLPLWGDQFATIISAYAPPMMRSDAAKEKF</sequence>
<proteinExistence type="predicted"/>
<reference evidence="1" key="1">
    <citation type="submission" date="2016-06" db="UniProtKB">
        <authorList>
            <consortium name="WormBaseParasite"/>
        </authorList>
    </citation>
    <scope>IDENTIFICATION</scope>
</reference>
<organism evidence="1">
    <name type="scientific">Schistocephalus solidus</name>
    <name type="common">Tapeworm</name>
    <dbReference type="NCBI Taxonomy" id="70667"/>
    <lineage>
        <taxon>Eukaryota</taxon>
        <taxon>Metazoa</taxon>
        <taxon>Spiralia</taxon>
        <taxon>Lophotrochozoa</taxon>
        <taxon>Platyhelminthes</taxon>
        <taxon>Cestoda</taxon>
        <taxon>Eucestoda</taxon>
        <taxon>Diphyllobothriidea</taxon>
        <taxon>Diphyllobothriidae</taxon>
        <taxon>Schistocephalus</taxon>
    </lineage>
</organism>
<dbReference type="SUPFAM" id="SSF56219">
    <property type="entry name" value="DNase I-like"/>
    <property type="match status" value="1"/>
</dbReference>
<dbReference type="WBParaSite" id="SSLN_0002004001-mRNA-1">
    <property type="protein sequence ID" value="SSLN_0002004001-mRNA-1"/>
    <property type="gene ID" value="SSLN_0002004001"/>
</dbReference>
<protein>
    <submittedName>
        <fullName evidence="1">Endo/exonuclease/phosphatase domain-containing protein</fullName>
    </submittedName>
</protein>
<dbReference type="AlphaFoldDB" id="A0A183TS65"/>
<dbReference type="InterPro" id="IPR036691">
    <property type="entry name" value="Endo/exonu/phosph_ase_sf"/>
</dbReference>
<name>A0A183TS65_SCHSO</name>
<evidence type="ECO:0000313" key="1">
    <source>
        <dbReference type="WBParaSite" id="SSLN_0002004001-mRNA-1"/>
    </source>
</evidence>
<accession>A0A183TS65</accession>